<sequence>MKEPVVEDFVKILQYYMQYYGLYAVDIRNLAKTTTDLVKDFEHSKNGPTLKKIEAIANLFGLRYYEFGNPNLPMPALDQLPIRTREKIEWRLEIGPPESKQYQKLDLNQAVLHALEGYDEDEEFLPSDVFKILPKDLQQKLGSATRITGLFSTELYDNVVKTGNKVAKEGRGRPEEYYKRTLPKKGA</sequence>
<gene>
    <name evidence="1" type="ORF">GCM10017764_35830</name>
</gene>
<dbReference type="RefSeq" id="WP_189628110.1">
    <property type="nucleotide sequence ID" value="NZ_BNAF01000020.1"/>
</dbReference>
<evidence type="ECO:0000313" key="2">
    <source>
        <dbReference type="Proteomes" id="UP000620550"/>
    </source>
</evidence>
<comment type="caution">
    <text evidence="1">The sequence shown here is derived from an EMBL/GenBank/DDBJ whole genome shotgun (WGS) entry which is preliminary data.</text>
</comment>
<proteinExistence type="predicted"/>
<name>A0ABQ3I2C6_9SPHI</name>
<keyword evidence="2" id="KW-1185">Reference proteome</keyword>
<protein>
    <recommendedName>
        <fullName evidence="3">HTH cro/C1-type domain-containing protein</fullName>
    </recommendedName>
</protein>
<evidence type="ECO:0008006" key="3">
    <source>
        <dbReference type="Google" id="ProtNLM"/>
    </source>
</evidence>
<evidence type="ECO:0000313" key="1">
    <source>
        <dbReference type="EMBL" id="GHE49628.1"/>
    </source>
</evidence>
<accession>A0ABQ3I2C6</accession>
<organism evidence="1 2">
    <name type="scientific">Sphingobacterium griseoflavum</name>
    <dbReference type="NCBI Taxonomy" id="1474952"/>
    <lineage>
        <taxon>Bacteria</taxon>
        <taxon>Pseudomonadati</taxon>
        <taxon>Bacteroidota</taxon>
        <taxon>Sphingobacteriia</taxon>
        <taxon>Sphingobacteriales</taxon>
        <taxon>Sphingobacteriaceae</taxon>
        <taxon>Sphingobacterium</taxon>
    </lineage>
</organism>
<dbReference type="Proteomes" id="UP000620550">
    <property type="component" value="Unassembled WGS sequence"/>
</dbReference>
<dbReference type="EMBL" id="BNAF01000020">
    <property type="protein sequence ID" value="GHE49628.1"/>
    <property type="molecule type" value="Genomic_DNA"/>
</dbReference>
<reference evidence="2" key="1">
    <citation type="journal article" date="2019" name="Int. J. Syst. Evol. Microbiol.">
        <title>The Global Catalogue of Microorganisms (GCM) 10K type strain sequencing project: providing services to taxonomists for standard genome sequencing and annotation.</title>
        <authorList>
            <consortium name="The Broad Institute Genomics Platform"/>
            <consortium name="The Broad Institute Genome Sequencing Center for Infectious Disease"/>
            <person name="Wu L."/>
            <person name="Ma J."/>
        </authorList>
    </citation>
    <scope>NUCLEOTIDE SEQUENCE [LARGE SCALE GENOMIC DNA]</scope>
    <source>
        <strain evidence="2">CGMCC 1.12966</strain>
    </source>
</reference>